<dbReference type="InterPro" id="IPR001251">
    <property type="entry name" value="CRAL-TRIO_dom"/>
</dbReference>
<protein>
    <submittedName>
        <fullName evidence="14">Retinol-binding protein pinta</fullName>
    </submittedName>
</protein>
<feature type="compositionally biased region" description="Polar residues" evidence="11">
    <location>
        <begin position="36"/>
        <end position="45"/>
    </location>
</feature>
<evidence type="ECO:0000259" key="12">
    <source>
        <dbReference type="PROSITE" id="PS50191"/>
    </source>
</evidence>
<evidence type="ECO:0000256" key="9">
    <source>
        <dbReference type="ARBA" id="ARBA00023054"/>
    </source>
</evidence>
<evidence type="ECO:0000256" key="6">
    <source>
        <dbReference type="ARBA" id="ARBA00022824"/>
    </source>
</evidence>
<evidence type="ECO:0000256" key="1">
    <source>
        <dbReference type="ARBA" id="ARBA00004477"/>
    </source>
</evidence>
<evidence type="ECO:0000256" key="10">
    <source>
        <dbReference type="ARBA" id="ARBA00023136"/>
    </source>
</evidence>
<dbReference type="STRING" id="121845.A0A1S4EGI4"/>
<dbReference type="GO" id="GO:0006915">
    <property type="term" value="P:apoptotic process"/>
    <property type="evidence" value="ECO:0007669"/>
    <property type="project" value="UniProtKB-KW"/>
</dbReference>
<evidence type="ECO:0000256" key="3">
    <source>
        <dbReference type="ARBA" id="ARBA00022448"/>
    </source>
</evidence>
<evidence type="ECO:0000256" key="11">
    <source>
        <dbReference type="SAM" id="MobiDB-lite"/>
    </source>
</evidence>
<gene>
    <name evidence="14" type="primary">LOC103513451</name>
</gene>
<keyword evidence="8" id="KW-1133">Transmembrane helix</keyword>
<feature type="region of interest" description="Disordered" evidence="11">
    <location>
        <begin position="26"/>
        <end position="46"/>
    </location>
</feature>
<comment type="subcellular location">
    <subcellularLocation>
        <location evidence="1">Endoplasmic reticulum membrane</location>
        <topology evidence="1">Multi-pass membrane protein</topology>
    </subcellularLocation>
</comment>
<accession>A0A1S4EGI4</accession>
<keyword evidence="6" id="KW-0256">Endoplasmic reticulum</keyword>
<dbReference type="GO" id="GO:1902936">
    <property type="term" value="F:phosphatidylinositol bisphosphate binding"/>
    <property type="evidence" value="ECO:0007669"/>
    <property type="project" value="TreeGrafter"/>
</dbReference>
<dbReference type="Proteomes" id="UP000079169">
    <property type="component" value="Unplaced"/>
</dbReference>
<proteinExistence type="inferred from homology"/>
<sequence length="379" mass="43345">MNRRFVSLEDGDSDEIKRLKEKLSKTEEELKKEKTNSAALKSQADSVGKEYDRLLKEHEKVQKVVTEQGDKKDETIQIRTVTSTGGVSVRSITSSIVRSVISSSLKTENLSKISAVRTVAFRGLAKVSALKVSADLSVKVSIEPYPRNLLRFIRHSKYRLDVYPRNLLRFIRHSKYRLDVCKKKIENFYRLRTKVPEWFQNRDLNQQPLRDLLELGPFLPLLKKDSSKRTTIIIRPTVHDASRFSQNDLMKLDNMVFDLAMEKDETINIYGVNAVLDLKDVRVGHVLTPGNIKKAVHSWQNCYPVSPKRFDFIFAPIFVDVALDVFRRFMSPKLRARVHVHGKNLDSLHQIVSPEILPVEYGGTAGTLQELIGKCAEKG</sequence>
<dbReference type="Pfam" id="PF18035">
    <property type="entry name" value="Bap31_Bap29_C"/>
    <property type="match status" value="1"/>
</dbReference>
<evidence type="ECO:0000256" key="2">
    <source>
        <dbReference type="ARBA" id="ARBA00007956"/>
    </source>
</evidence>
<dbReference type="PROSITE" id="PS50191">
    <property type="entry name" value="CRAL_TRIO"/>
    <property type="match status" value="1"/>
</dbReference>
<dbReference type="Pfam" id="PF00650">
    <property type="entry name" value="CRAL_TRIO"/>
    <property type="match status" value="1"/>
</dbReference>
<name>A0A1S4EGI4_DIACI</name>
<dbReference type="Gene3D" id="1.20.5.110">
    <property type="match status" value="1"/>
</dbReference>
<dbReference type="InterPro" id="IPR036273">
    <property type="entry name" value="CRAL/TRIO_N_dom_sf"/>
</dbReference>
<evidence type="ECO:0000256" key="8">
    <source>
        <dbReference type="ARBA" id="ARBA00022989"/>
    </source>
</evidence>
<dbReference type="GO" id="GO:0015031">
    <property type="term" value="P:protein transport"/>
    <property type="evidence" value="ECO:0007669"/>
    <property type="project" value="UniProtKB-KW"/>
</dbReference>
<evidence type="ECO:0000256" key="7">
    <source>
        <dbReference type="ARBA" id="ARBA00022927"/>
    </source>
</evidence>
<keyword evidence="10" id="KW-0472">Membrane</keyword>
<keyword evidence="4" id="KW-0812">Transmembrane</keyword>
<dbReference type="RefSeq" id="XP_017301316.1">
    <property type="nucleotide sequence ID" value="XM_017445827.1"/>
</dbReference>
<comment type="similarity">
    <text evidence="2">Belongs to the BCAP29/BCAP31 family.</text>
</comment>
<feature type="compositionally biased region" description="Basic and acidic residues" evidence="11">
    <location>
        <begin position="26"/>
        <end position="35"/>
    </location>
</feature>
<keyword evidence="9" id="KW-0175">Coiled coil</keyword>
<dbReference type="FunFam" id="1.20.5.110:FF:000011">
    <property type="entry name" value="B-cell receptor-associated protein 29"/>
    <property type="match status" value="1"/>
</dbReference>
<dbReference type="InterPro" id="IPR036865">
    <property type="entry name" value="CRAL-TRIO_dom_sf"/>
</dbReference>
<dbReference type="GeneID" id="103513451"/>
<dbReference type="SMART" id="SM00516">
    <property type="entry name" value="SEC14"/>
    <property type="match status" value="1"/>
</dbReference>
<keyword evidence="7" id="KW-0653">Protein transport</keyword>
<keyword evidence="13" id="KW-1185">Reference proteome</keyword>
<dbReference type="AlphaFoldDB" id="A0A1S4EGI4"/>
<evidence type="ECO:0000313" key="13">
    <source>
        <dbReference type="Proteomes" id="UP000079169"/>
    </source>
</evidence>
<evidence type="ECO:0000256" key="4">
    <source>
        <dbReference type="ARBA" id="ARBA00022692"/>
    </source>
</evidence>
<keyword evidence="3" id="KW-0813">Transport</keyword>
<feature type="domain" description="CRAL-TRIO" evidence="12">
    <location>
        <begin position="206"/>
        <end position="369"/>
    </location>
</feature>
<dbReference type="SUPFAM" id="SSF52087">
    <property type="entry name" value="CRAL/TRIO domain"/>
    <property type="match status" value="1"/>
</dbReference>
<dbReference type="InterPro" id="IPR041672">
    <property type="entry name" value="Bap31/Bap29_C"/>
</dbReference>
<dbReference type="KEGG" id="dci:103513451"/>
<dbReference type="GO" id="GO:0005789">
    <property type="term" value="C:endoplasmic reticulum membrane"/>
    <property type="evidence" value="ECO:0007669"/>
    <property type="project" value="UniProtKB-SubCell"/>
</dbReference>
<organism evidence="13 14">
    <name type="scientific">Diaphorina citri</name>
    <name type="common">Asian citrus psyllid</name>
    <dbReference type="NCBI Taxonomy" id="121845"/>
    <lineage>
        <taxon>Eukaryota</taxon>
        <taxon>Metazoa</taxon>
        <taxon>Ecdysozoa</taxon>
        <taxon>Arthropoda</taxon>
        <taxon>Hexapoda</taxon>
        <taxon>Insecta</taxon>
        <taxon>Pterygota</taxon>
        <taxon>Neoptera</taxon>
        <taxon>Paraneoptera</taxon>
        <taxon>Hemiptera</taxon>
        <taxon>Sternorrhyncha</taxon>
        <taxon>Psylloidea</taxon>
        <taxon>Psyllidae</taxon>
        <taxon>Diaphorininae</taxon>
        <taxon>Diaphorina</taxon>
    </lineage>
</organism>
<keyword evidence="5" id="KW-0053">Apoptosis</keyword>
<dbReference type="PANTHER" id="PTHR10174:SF224">
    <property type="entry name" value="RETINOL-BINDING PROTEIN PINTA"/>
    <property type="match status" value="1"/>
</dbReference>
<dbReference type="PANTHER" id="PTHR10174">
    <property type="entry name" value="ALPHA-TOCOPHEROL TRANSFER PROTEIN-RELATED"/>
    <property type="match status" value="1"/>
</dbReference>
<dbReference type="CTD" id="42635"/>
<dbReference type="SUPFAM" id="SSF46938">
    <property type="entry name" value="CRAL/TRIO N-terminal domain"/>
    <property type="match status" value="1"/>
</dbReference>
<dbReference type="PaxDb" id="121845-A0A1S4EGI4"/>
<evidence type="ECO:0000256" key="5">
    <source>
        <dbReference type="ARBA" id="ARBA00022703"/>
    </source>
</evidence>
<dbReference type="PRINTS" id="PR00180">
    <property type="entry name" value="CRETINALDHBP"/>
</dbReference>
<dbReference type="Gene3D" id="3.40.525.10">
    <property type="entry name" value="CRAL-TRIO lipid binding domain"/>
    <property type="match status" value="1"/>
</dbReference>
<reference evidence="14" key="1">
    <citation type="submission" date="2025-08" db="UniProtKB">
        <authorList>
            <consortium name="RefSeq"/>
        </authorList>
    </citation>
    <scope>IDENTIFICATION</scope>
</reference>
<evidence type="ECO:0000313" key="14">
    <source>
        <dbReference type="RefSeq" id="XP_017301316.1"/>
    </source>
</evidence>
<dbReference type="CDD" id="cd00170">
    <property type="entry name" value="SEC14"/>
    <property type="match status" value="1"/>
</dbReference>